<feature type="domain" description="PDZ" evidence="2">
    <location>
        <begin position="157"/>
        <end position="223"/>
    </location>
</feature>
<sequence>MRPGRLVLAFFLLLAVGCAYPRRTTSLSPVRNTVTSTSSPSDVWSLTVASASVPPRSRGALAWDGTDGLPDPFVRIYRNDELIYESETRNDTLTPEWNVVLPRNVYAPSDAMFRFEVWDRDEVGADPIGIFRHRGLPPNVVPGADARVLLDSGAQLALRLAAPQAHHGVGVRLYEVRGDALVVVEVETHSPAGRAGLRPGDAIVAIGGQSVSGLGSQRAPGALSMAAERRERLRVRGERGDTREVELDQGFTWLTM</sequence>
<name>A0A0F6YM94_9BACT</name>
<dbReference type="PROSITE" id="PS51257">
    <property type="entry name" value="PROKAR_LIPOPROTEIN"/>
    <property type="match status" value="1"/>
</dbReference>
<dbReference type="AlphaFoldDB" id="A0A0F6YM94"/>
<dbReference type="STRING" id="927083.DB32_008321"/>
<dbReference type="InterPro" id="IPR000008">
    <property type="entry name" value="C2_dom"/>
</dbReference>
<dbReference type="InterPro" id="IPR041489">
    <property type="entry name" value="PDZ_6"/>
</dbReference>
<dbReference type="InterPro" id="IPR035892">
    <property type="entry name" value="C2_domain_sf"/>
</dbReference>
<feature type="domain" description="C2" evidence="1">
    <location>
        <begin position="21"/>
        <end position="151"/>
    </location>
</feature>
<dbReference type="RefSeq" id="WP_053238067.1">
    <property type="nucleotide sequence ID" value="NZ_CP011125.1"/>
</dbReference>
<dbReference type="PROSITE" id="PS50004">
    <property type="entry name" value="C2"/>
    <property type="match status" value="1"/>
</dbReference>
<dbReference type="SUPFAM" id="SSF50156">
    <property type="entry name" value="PDZ domain-like"/>
    <property type="match status" value="1"/>
</dbReference>
<dbReference type="Proteomes" id="UP000034883">
    <property type="component" value="Chromosome"/>
</dbReference>
<dbReference type="Gene3D" id="2.30.42.10">
    <property type="match status" value="1"/>
</dbReference>
<dbReference type="PROSITE" id="PS50106">
    <property type="entry name" value="PDZ"/>
    <property type="match status" value="1"/>
</dbReference>
<dbReference type="InterPro" id="IPR001478">
    <property type="entry name" value="PDZ"/>
</dbReference>
<dbReference type="Pfam" id="PF00168">
    <property type="entry name" value="C2"/>
    <property type="match status" value="1"/>
</dbReference>
<gene>
    <name evidence="3" type="ORF">DB32_008321</name>
</gene>
<accession>A0A0F6YM94</accession>
<evidence type="ECO:0000259" key="1">
    <source>
        <dbReference type="PROSITE" id="PS50004"/>
    </source>
</evidence>
<evidence type="ECO:0000313" key="3">
    <source>
        <dbReference type="EMBL" id="AKF11172.1"/>
    </source>
</evidence>
<dbReference type="SUPFAM" id="SSF49562">
    <property type="entry name" value="C2 domain (Calcium/lipid-binding domain, CaLB)"/>
    <property type="match status" value="1"/>
</dbReference>
<dbReference type="SMART" id="SM00228">
    <property type="entry name" value="PDZ"/>
    <property type="match status" value="1"/>
</dbReference>
<evidence type="ECO:0008006" key="5">
    <source>
        <dbReference type="Google" id="ProtNLM"/>
    </source>
</evidence>
<dbReference type="Pfam" id="PF17820">
    <property type="entry name" value="PDZ_6"/>
    <property type="match status" value="1"/>
</dbReference>
<proteinExistence type="predicted"/>
<reference evidence="3 4" key="1">
    <citation type="submission" date="2015-03" db="EMBL/GenBank/DDBJ databases">
        <title>Genome assembly of Sandaracinus amylolyticus DSM 53668.</title>
        <authorList>
            <person name="Sharma G."/>
            <person name="Subramanian S."/>
        </authorList>
    </citation>
    <scope>NUCLEOTIDE SEQUENCE [LARGE SCALE GENOMIC DNA]</scope>
    <source>
        <strain evidence="3 4">DSM 53668</strain>
    </source>
</reference>
<evidence type="ECO:0000259" key="2">
    <source>
        <dbReference type="PROSITE" id="PS50106"/>
    </source>
</evidence>
<dbReference type="KEGG" id="samy:DB32_008321"/>
<protein>
    <recommendedName>
        <fullName evidence="5">PDZ domain-containing protein</fullName>
    </recommendedName>
</protein>
<dbReference type="InterPro" id="IPR036034">
    <property type="entry name" value="PDZ_sf"/>
</dbReference>
<organism evidence="3 4">
    <name type="scientific">Sandaracinus amylolyticus</name>
    <dbReference type="NCBI Taxonomy" id="927083"/>
    <lineage>
        <taxon>Bacteria</taxon>
        <taxon>Pseudomonadati</taxon>
        <taxon>Myxococcota</taxon>
        <taxon>Polyangia</taxon>
        <taxon>Polyangiales</taxon>
        <taxon>Sandaracinaceae</taxon>
        <taxon>Sandaracinus</taxon>
    </lineage>
</organism>
<evidence type="ECO:0000313" key="4">
    <source>
        <dbReference type="Proteomes" id="UP000034883"/>
    </source>
</evidence>
<dbReference type="Gene3D" id="2.60.40.150">
    <property type="entry name" value="C2 domain"/>
    <property type="match status" value="1"/>
</dbReference>
<dbReference type="EMBL" id="CP011125">
    <property type="protein sequence ID" value="AKF11172.1"/>
    <property type="molecule type" value="Genomic_DNA"/>
</dbReference>
<keyword evidence="4" id="KW-1185">Reference proteome</keyword>